<dbReference type="SUPFAM" id="SSF52743">
    <property type="entry name" value="Subtilisin-like"/>
    <property type="match status" value="1"/>
</dbReference>
<accession>A0A1I2IZ94</accession>
<keyword evidence="3" id="KW-0479">Metal-binding</keyword>
<dbReference type="GO" id="GO:0046872">
    <property type="term" value="F:metal ion binding"/>
    <property type="evidence" value="ECO:0007669"/>
    <property type="project" value="UniProtKB-KW"/>
</dbReference>
<reference evidence="12" key="1">
    <citation type="submission" date="2016-10" db="EMBL/GenBank/DDBJ databases">
        <authorList>
            <person name="Varghese N."/>
            <person name="Submissions S."/>
        </authorList>
    </citation>
    <scope>NUCLEOTIDE SEQUENCE [LARGE SCALE GENOMIC DNA]</scope>
    <source>
        <strain evidence="12">UNC178MFTsu3.1</strain>
    </source>
</reference>
<keyword evidence="6" id="KW-0106">Calcium</keyword>
<keyword evidence="4" id="KW-0378">Hydrolase</keyword>
<dbReference type="STRING" id="500610.SAMN02799615_03747"/>
<evidence type="ECO:0000313" key="11">
    <source>
        <dbReference type="EMBL" id="SFF47765.1"/>
    </source>
</evidence>
<proteinExistence type="predicted"/>
<keyword evidence="7" id="KW-0865">Zymogen</keyword>
<evidence type="ECO:0000256" key="8">
    <source>
        <dbReference type="PROSITE-ProRule" id="PRU01032"/>
    </source>
</evidence>
<keyword evidence="5" id="KW-0720">Serine protease</keyword>
<comment type="caution">
    <text evidence="8">Lacks conserved residue(s) required for the propagation of feature annotation.</text>
</comment>
<dbReference type="GO" id="GO:0008240">
    <property type="term" value="F:tripeptidyl-peptidase activity"/>
    <property type="evidence" value="ECO:0007669"/>
    <property type="project" value="TreeGrafter"/>
</dbReference>
<evidence type="ECO:0000256" key="7">
    <source>
        <dbReference type="ARBA" id="ARBA00023145"/>
    </source>
</evidence>
<dbReference type="InterPro" id="IPR036852">
    <property type="entry name" value="Peptidase_S8/S53_dom_sf"/>
</dbReference>
<dbReference type="PANTHER" id="PTHR14218">
    <property type="entry name" value="PROTEASE S8 TRIPEPTIDYL PEPTIDASE I CLN2"/>
    <property type="match status" value="1"/>
</dbReference>
<dbReference type="CDD" id="cd11377">
    <property type="entry name" value="Pro-peptidase_S53"/>
    <property type="match status" value="1"/>
</dbReference>
<dbReference type="Gene3D" id="3.40.50.200">
    <property type="entry name" value="Peptidase S8/S53 domain"/>
    <property type="match status" value="1"/>
</dbReference>
<evidence type="ECO:0000256" key="9">
    <source>
        <dbReference type="SAM" id="SignalP"/>
    </source>
</evidence>
<dbReference type="InterPro" id="IPR050819">
    <property type="entry name" value="Tripeptidyl-peptidase_I"/>
</dbReference>
<dbReference type="PROSITE" id="PS51257">
    <property type="entry name" value="PROKAR_LIPOPROTEIN"/>
    <property type="match status" value="1"/>
</dbReference>
<dbReference type="SUPFAM" id="SSF54897">
    <property type="entry name" value="Protease propeptides/inhibitors"/>
    <property type="match status" value="1"/>
</dbReference>
<dbReference type="Pfam" id="PF09286">
    <property type="entry name" value="Pro-kuma_activ"/>
    <property type="match status" value="1"/>
</dbReference>
<gene>
    <name evidence="11" type="ORF">SAMN02799615_03747</name>
</gene>
<evidence type="ECO:0000256" key="4">
    <source>
        <dbReference type="ARBA" id="ARBA00022801"/>
    </source>
</evidence>
<feature type="domain" description="Peptidase S53" evidence="10">
    <location>
        <begin position="240"/>
        <end position="618"/>
    </location>
</feature>
<dbReference type="PANTHER" id="PTHR14218:SF15">
    <property type="entry name" value="TRIPEPTIDYL-PEPTIDASE 1"/>
    <property type="match status" value="1"/>
</dbReference>
<dbReference type="AlphaFoldDB" id="A0A1I2IZ94"/>
<keyword evidence="12" id="KW-1185">Reference proteome</keyword>
<dbReference type="Proteomes" id="UP000199477">
    <property type="component" value="Unassembled WGS sequence"/>
</dbReference>
<dbReference type="SMART" id="SM00944">
    <property type="entry name" value="Pro-kuma_activ"/>
    <property type="match status" value="1"/>
</dbReference>
<protein>
    <submittedName>
        <fullName evidence="11">Xanthomonalisin</fullName>
    </submittedName>
</protein>
<dbReference type="InterPro" id="IPR030400">
    <property type="entry name" value="Sedolisin_dom"/>
</dbReference>
<dbReference type="Pfam" id="PF00082">
    <property type="entry name" value="Peptidase_S8"/>
    <property type="match status" value="1"/>
</dbReference>
<comment type="cofactor">
    <cofactor evidence="1">
        <name>Ca(2+)</name>
        <dbReference type="ChEBI" id="CHEBI:29108"/>
    </cofactor>
</comment>
<organism evidence="11 12">
    <name type="scientific">Dyella marensis</name>
    <dbReference type="NCBI Taxonomy" id="500610"/>
    <lineage>
        <taxon>Bacteria</taxon>
        <taxon>Pseudomonadati</taxon>
        <taxon>Pseudomonadota</taxon>
        <taxon>Gammaproteobacteria</taxon>
        <taxon>Lysobacterales</taxon>
        <taxon>Rhodanobacteraceae</taxon>
        <taxon>Dyella</taxon>
    </lineage>
</organism>
<evidence type="ECO:0000256" key="6">
    <source>
        <dbReference type="ARBA" id="ARBA00022837"/>
    </source>
</evidence>
<evidence type="ECO:0000256" key="3">
    <source>
        <dbReference type="ARBA" id="ARBA00022723"/>
    </source>
</evidence>
<dbReference type="GO" id="GO:0004252">
    <property type="term" value="F:serine-type endopeptidase activity"/>
    <property type="evidence" value="ECO:0007669"/>
    <property type="project" value="InterPro"/>
</dbReference>
<feature type="signal peptide" evidence="9">
    <location>
        <begin position="1"/>
        <end position="39"/>
    </location>
</feature>
<keyword evidence="9" id="KW-0732">Signal</keyword>
<name>A0A1I2IZ94_9GAMM</name>
<dbReference type="GO" id="GO:0006508">
    <property type="term" value="P:proteolysis"/>
    <property type="evidence" value="ECO:0007669"/>
    <property type="project" value="UniProtKB-KW"/>
</dbReference>
<evidence type="ECO:0000256" key="1">
    <source>
        <dbReference type="ARBA" id="ARBA00001913"/>
    </source>
</evidence>
<dbReference type="PROSITE" id="PS51695">
    <property type="entry name" value="SEDOLISIN"/>
    <property type="match status" value="1"/>
</dbReference>
<dbReference type="EMBL" id="FONH01000020">
    <property type="protein sequence ID" value="SFF47765.1"/>
    <property type="molecule type" value="Genomic_DNA"/>
</dbReference>
<evidence type="ECO:0000256" key="5">
    <source>
        <dbReference type="ARBA" id="ARBA00022825"/>
    </source>
</evidence>
<evidence type="ECO:0000256" key="2">
    <source>
        <dbReference type="ARBA" id="ARBA00022670"/>
    </source>
</evidence>
<evidence type="ECO:0000313" key="12">
    <source>
        <dbReference type="Proteomes" id="UP000199477"/>
    </source>
</evidence>
<keyword evidence="2" id="KW-0645">Protease</keyword>
<dbReference type="InterPro" id="IPR000209">
    <property type="entry name" value="Peptidase_S8/S53_dom"/>
</dbReference>
<dbReference type="InterPro" id="IPR015366">
    <property type="entry name" value="S53_propep"/>
</dbReference>
<feature type="chain" id="PRO_5011577916" evidence="9">
    <location>
        <begin position="40"/>
        <end position="621"/>
    </location>
</feature>
<evidence type="ECO:0000259" key="10">
    <source>
        <dbReference type="PROSITE" id="PS51695"/>
    </source>
</evidence>
<sequence>MRRCSVPLPHRPHSIHRPGSGLPLVAACVALLGTAPSWADTTWSTTATQAVINAPPTTHCGAKYELNFTYLRCFDPANVAALAANAPVHITLGLQLRNRTQLESYLHDVTQPGSPVYAQYLDRDTFMRDYAPTSEQVAAVVAYLSQHGFSGIEVASNHLTITADGTAGGVSSAFNLTMATLTDSDYYPPQFMVNVGPAQVPAALGGIVTGVLGLTDFLSAPSNHHADYQPPPDGPISSFGRNPLAYSTIYGADAVSTGHATSVGIIAAGDMTQTIADLNTFTDRESMPRVNTSVVKVGHGSLGAGGAQDESQVIAATAGQLEQMVFYAMAPTGTKPTQADVTATYNRAVADDAVKLIQTSWSLDEESSHLTGQQAIDDTIFLASRAQGQVVMATAGSAVFMDMQMFVPFAPPTAPSTSPNVVAVGGSQVTDDGASHWSSESPWYEVSYSADPGGRTYVNYWLDPTGTSTYAPIPFWQTSLGNPLPGSPQPPVTGRLVPDIAFDAYKNVPSNWDSTLMLPATSGARIIVNGAEQHLFNGSELASSIFTGLFARIESAHGNRLGLPTPQMYANFDTDVSPLHNLGGGTWNGAACANSGWTPCAGWGSLDMGKFDNYVTTHWGL</sequence>